<accession>A0AAP0X748</accession>
<gene>
    <name evidence="2" type="ORF">L1049_016947</name>
</gene>
<evidence type="ECO:0000313" key="3">
    <source>
        <dbReference type="Proteomes" id="UP001415857"/>
    </source>
</evidence>
<proteinExistence type="predicted"/>
<dbReference type="AlphaFoldDB" id="A0AAP0X748"/>
<sequence length="130" mass="15011">MLRSQNSLEKVLQKAQPRNSYDVPEVEEEDTEVDEVKGSMGTDYAYQLNESNENNRIVEHDDRELDPLHRDDLIPEYVDATVVEKNKEVQDSGDNVFIHNDETDEDDTFLDYCTDEEGFMGCVNDSDIDE</sequence>
<feature type="region of interest" description="Disordered" evidence="1">
    <location>
        <begin position="1"/>
        <end position="35"/>
    </location>
</feature>
<dbReference type="EMBL" id="JBBPBK010000003">
    <property type="protein sequence ID" value="KAK9288488.1"/>
    <property type="molecule type" value="Genomic_DNA"/>
</dbReference>
<keyword evidence="3" id="KW-1185">Reference proteome</keyword>
<evidence type="ECO:0000256" key="1">
    <source>
        <dbReference type="SAM" id="MobiDB-lite"/>
    </source>
</evidence>
<dbReference type="Proteomes" id="UP001415857">
    <property type="component" value="Unassembled WGS sequence"/>
</dbReference>
<name>A0AAP0X748_LIQFO</name>
<organism evidence="2 3">
    <name type="scientific">Liquidambar formosana</name>
    <name type="common">Formosan gum</name>
    <dbReference type="NCBI Taxonomy" id="63359"/>
    <lineage>
        <taxon>Eukaryota</taxon>
        <taxon>Viridiplantae</taxon>
        <taxon>Streptophyta</taxon>
        <taxon>Embryophyta</taxon>
        <taxon>Tracheophyta</taxon>
        <taxon>Spermatophyta</taxon>
        <taxon>Magnoliopsida</taxon>
        <taxon>eudicotyledons</taxon>
        <taxon>Gunneridae</taxon>
        <taxon>Pentapetalae</taxon>
        <taxon>Saxifragales</taxon>
        <taxon>Altingiaceae</taxon>
        <taxon>Liquidambar</taxon>
    </lineage>
</organism>
<reference evidence="2 3" key="1">
    <citation type="journal article" date="2024" name="Plant J.">
        <title>Genome sequences and population genomics reveal climatic adaptation and genomic divergence between two closely related sweetgum species.</title>
        <authorList>
            <person name="Xu W.Q."/>
            <person name="Ren C.Q."/>
            <person name="Zhang X.Y."/>
            <person name="Comes H.P."/>
            <person name="Liu X.H."/>
            <person name="Li Y.G."/>
            <person name="Kettle C.J."/>
            <person name="Jalonen R."/>
            <person name="Gaisberger H."/>
            <person name="Ma Y.Z."/>
            <person name="Qiu Y.X."/>
        </authorList>
    </citation>
    <scope>NUCLEOTIDE SEQUENCE [LARGE SCALE GENOMIC DNA]</scope>
    <source>
        <strain evidence="2">Hangzhou</strain>
    </source>
</reference>
<feature type="compositionally biased region" description="Acidic residues" evidence="1">
    <location>
        <begin position="24"/>
        <end position="33"/>
    </location>
</feature>
<comment type="caution">
    <text evidence="2">The sequence shown here is derived from an EMBL/GenBank/DDBJ whole genome shotgun (WGS) entry which is preliminary data.</text>
</comment>
<protein>
    <submittedName>
        <fullName evidence="2">Uncharacterized protein</fullName>
    </submittedName>
</protein>
<evidence type="ECO:0000313" key="2">
    <source>
        <dbReference type="EMBL" id="KAK9288488.1"/>
    </source>
</evidence>